<evidence type="ECO:0000256" key="2">
    <source>
        <dbReference type="ARBA" id="ARBA00015816"/>
    </source>
</evidence>
<dbReference type="GO" id="GO:0016705">
    <property type="term" value="F:oxidoreductase activity, acting on paired donors, with incorporation or reduction of molecular oxygen"/>
    <property type="evidence" value="ECO:0007669"/>
    <property type="project" value="UniProtKB-ARBA"/>
</dbReference>
<evidence type="ECO:0000259" key="10">
    <source>
        <dbReference type="PROSITE" id="PS51296"/>
    </source>
</evidence>
<dbReference type="Gene3D" id="2.102.10.10">
    <property type="entry name" value="Rieske [2Fe-2S] iron-sulphur domain"/>
    <property type="match status" value="1"/>
</dbReference>
<dbReference type="FunFam" id="2.102.10.10:FF:000016">
    <property type="entry name" value="Nitrite reductase/ring-hydroxylating ferredoxin subunit"/>
    <property type="match status" value="1"/>
</dbReference>
<keyword evidence="7" id="KW-1015">Disulfide bond</keyword>
<dbReference type="InterPro" id="IPR006311">
    <property type="entry name" value="TAT_signal"/>
</dbReference>
<comment type="function">
    <text evidence="1">Iron-sulfur subunit of the cytochrome bc1 complex, an essential component of the respiratory electron transport chain required for ATP synthesis. The bc1 complex catalyzes the oxidation of menaquinol and the reduction of cytochrome c in the respiratory chain. The bc1 complex operates through a Q-cycle mechanism that couples electron transfer to generation of the proton gradient that drives ATP synthesis.</text>
</comment>
<dbReference type="Proteomes" id="UP000185124">
    <property type="component" value="Unassembled WGS sequence"/>
</dbReference>
<dbReference type="InterPro" id="IPR017941">
    <property type="entry name" value="Rieske_2Fe-2S"/>
</dbReference>
<dbReference type="GO" id="GO:0051537">
    <property type="term" value="F:2 iron, 2 sulfur cluster binding"/>
    <property type="evidence" value="ECO:0007669"/>
    <property type="project" value="UniProtKB-KW"/>
</dbReference>
<dbReference type="PROSITE" id="PS51318">
    <property type="entry name" value="TAT"/>
    <property type="match status" value="1"/>
</dbReference>
<keyword evidence="6" id="KW-0411">Iron-sulfur</keyword>
<keyword evidence="4" id="KW-0479">Metal-binding</keyword>
<evidence type="ECO:0000313" key="12">
    <source>
        <dbReference type="Proteomes" id="UP000185124"/>
    </source>
</evidence>
<dbReference type="Pfam" id="PF00355">
    <property type="entry name" value="Rieske"/>
    <property type="match status" value="1"/>
</dbReference>
<accession>A0A1N6BDY6</accession>
<evidence type="ECO:0000256" key="9">
    <source>
        <dbReference type="SAM" id="MobiDB-lite"/>
    </source>
</evidence>
<evidence type="ECO:0000256" key="1">
    <source>
        <dbReference type="ARBA" id="ARBA00002494"/>
    </source>
</evidence>
<name>A0A1N6BDY6_9ACTN</name>
<evidence type="ECO:0000313" key="11">
    <source>
        <dbReference type="EMBL" id="SIN44405.1"/>
    </source>
</evidence>
<dbReference type="InterPro" id="IPR014349">
    <property type="entry name" value="Rieske_Fe-S_prot"/>
</dbReference>
<organism evidence="11 12">
    <name type="scientific">Micromonospora cremea</name>
    <dbReference type="NCBI Taxonomy" id="709881"/>
    <lineage>
        <taxon>Bacteria</taxon>
        <taxon>Bacillati</taxon>
        <taxon>Actinomycetota</taxon>
        <taxon>Actinomycetes</taxon>
        <taxon>Micromonosporales</taxon>
        <taxon>Micromonosporaceae</taxon>
        <taxon>Micromonospora</taxon>
    </lineage>
</organism>
<sequence>MNDNHQGGTGPGAATRRSLLRSAGAIGASAVLAACGSDDSTSGATTGTAPTGGASPGPAGALSSTSDIPVGGGKIFDKQGVVVTQPKAGEFKGFSNICTHQGCPVASVQGGTINCNCHGSRFSIEDGSVKHPPATRPLPPKAIKVEGDKIVLA</sequence>
<evidence type="ECO:0000256" key="8">
    <source>
        <dbReference type="ARBA" id="ARBA00029586"/>
    </source>
</evidence>
<keyword evidence="3" id="KW-0001">2Fe-2S</keyword>
<evidence type="ECO:0000256" key="6">
    <source>
        <dbReference type="ARBA" id="ARBA00023014"/>
    </source>
</evidence>
<dbReference type="OrthoDB" id="25106at2"/>
<dbReference type="AlphaFoldDB" id="A0A1N6BDY6"/>
<feature type="region of interest" description="Disordered" evidence="9">
    <location>
        <begin position="36"/>
        <end position="69"/>
    </location>
</feature>
<evidence type="ECO:0000256" key="5">
    <source>
        <dbReference type="ARBA" id="ARBA00023004"/>
    </source>
</evidence>
<keyword evidence="11" id="KW-0560">Oxidoreductase</keyword>
<dbReference type="GO" id="GO:0004497">
    <property type="term" value="F:monooxygenase activity"/>
    <property type="evidence" value="ECO:0007669"/>
    <property type="project" value="UniProtKB-ARBA"/>
</dbReference>
<feature type="compositionally biased region" description="Low complexity" evidence="9">
    <location>
        <begin position="36"/>
        <end position="66"/>
    </location>
</feature>
<proteinExistence type="predicted"/>
<keyword evidence="5" id="KW-0408">Iron</keyword>
<evidence type="ECO:0000256" key="3">
    <source>
        <dbReference type="ARBA" id="ARBA00022714"/>
    </source>
</evidence>
<dbReference type="PROSITE" id="PS51296">
    <property type="entry name" value="RIESKE"/>
    <property type="match status" value="1"/>
</dbReference>
<dbReference type="RefSeq" id="WP_074318682.1">
    <property type="nucleotide sequence ID" value="NZ_FSQT01000002.1"/>
</dbReference>
<keyword evidence="12" id="KW-1185">Reference proteome</keyword>
<gene>
    <name evidence="11" type="ORF">SAMN04489832_7245</name>
</gene>
<dbReference type="SUPFAM" id="SSF50022">
    <property type="entry name" value="ISP domain"/>
    <property type="match status" value="1"/>
</dbReference>
<dbReference type="STRING" id="709881.SAMN04489832_7245"/>
<protein>
    <recommendedName>
        <fullName evidence="2">Cytochrome bc1 complex Rieske iron-sulfur subunit</fullName>
    </recommendedName>
    <alternativeName>
        <fullName evidence="8">Cytochrome bc1 reductase complex subunit QcrA</fullName>
    </alternativeName>
</protein>
<dbReference type="InterPro" id="IPR036922">
    <property type="entry name" value="Rieske_2Fe-2S_sf"/>
</dbReference>
<dbReference type="GO" id="GO:0046872">
    <property type="term" value="F:metal ion binding"/>
    <property type="evidence" value="ECO:0007669"/>
    <property type="project" value="UniProtKB-KW"/>
</dbReference>
<reference evidence="12" key="1">
    <citation type="submission" date="2016-12" db="EMBL/GenBank/DDBJ databases">
        <authorList>
            <person name="Varghese N."/>
            <person name="Submissions S."/>
        </authorList>
    </citation>
    <scope>NUCLEOTIDE SEQUENCE [LARGE SCALE GENOMIC DNA]</scope>
    <source>
        <strain evidence="12">DSM 45599</strain>
    </source>
</reference>
<dbReference type="GO" id="GO:0051213">
    <property type="term" value="F:dioxygenase activity"/>
    <property type="evidence" value="ECO:0007669"/>
    <property type="project" value="UniProtKB-KW"/>
</dbReference>
<feature type="domain" description="Rieske" evidence="10">
    <location>
        <begin position="60"/>
        <end position="152"/>
    </location>
</feature>
<dbReference type="CDD" id="cd03467">
    <property type="entry name" value="Rieske"/>
    <property type="match status" value="1"/>
</dbReference>
<evidence type="ECO:0000256" key="7">
    <source>
        <dbReference type="ARBA" id="ARBA00023157"/>
    </source>
</evidence>
<evidence type="ECO:0000256" key="4">
    <source>
        <dbReference type="ARBA" id="ARBA00022723"/>
    </source>
</evidence>
<dbReference type="PANTHER" id="PTHR10134">
    <property type="entry name" value="CYTOCHROME B-C1 COMPLEX SUBUNIT RIESKE, MITOCHONDRIAL"/>
    <property type="match status" value="1"/>
</dbReference>
<dbReference type="EMBL" id="FSQT01000002">
    <property type="protein sequence ID" value="SIN44405.1"/>
    <property type="molecule type" value="Genomic_DNA"/>
</dbReference>
<keyword evidence="11" id="KW-0223">Dioxygenase</keyword>